<gene>
    <name evidence="13" type="ORF">FB467_1485</name>
</gene>
<dbReference type="Gene3D" id="3.40.50.300">
    <property type="entry name" value="P-loop containing nucleotide triphosphate hydrolases"/>
    <property type="match status" value="2"/>
</dbReference>
<evidence type="ECO:0000313" key="14">
    <source>
        <dbReference type="Proteomes" id="UP000319516"/>
    </source>
</evidence>
<reference evidence="13 14" key="1">
    <citation type="submission" date="2019-06" db="EMBL/GenBank/DDBJ databases">
        <title>Sequencing the genomes of 1000 actinobacteria strains.</title>
        <authorList>
            <person name="Klenk H.-P."/>
        </authorList>
    </citation>
    <scope>NUCLEOTIDE SEQUENCE [LARGE SCALE GENOMIC DNA]</scope>
    <source>
        <strain evidence="13 14">DSM 12335</strain>
    </source>
</reference>
<evidence type="ECO:0000256" key="5">
    <source>
        <dbReference type="ARBA" id="ARBA00022840"/>
    </source>
</evidence>
<dbReference type="PANTHER" id="PTHR11472:SF34">
    <property type="entry name" value="REGULATOR OF TELOMERE ELONGATION HELICASE 1"/>
    <property type="match status" value="1"/>
</dbReference>
<dbReference type="InterPro" id="IPR011545">
    <property type="entry name" value="DEAD/DEAH_box_helicase_dom"/>
</dbReference>
<dbReference type="EMBL" id="VFOP01000001">
    <property type="protein sequence ID" value="TQL50379.1"/>
    <property type="molecule type" value="Genomic_DNA"/>
</dbReference>
<dbReference type="OrthoDB" id="9805194at2"/>
<keyword evidence="4 13" id="KW-0347">Helicase</keyword>
<evidence type="ECO:0000256" key="7">
    <source>
        <dbReference type="ARBA" id="ARBA00044969"/>
    </source>
</evidence>
<dbReference type="InterPro" id="IPR014013">
    <property type="entry name" value="Helic_SF1/SF2_ATP-bd_DinG/Rad3"/>
</dbReference>
<organism evidence="13 14">
    <name type="scientific">Ornithinicoccus hortensis</name>
    <dbReference type="NCBI Taxonomy" id="82346"/>
    <lineage>
        <taxon>Bacteria</taxon>
        <taxon>Bacillati</taxon>
        <taxon>Actinomycetota</taxon>
        <taxon>Actinomycetes</taxon>
        <taxon>Micrococcales</taxon>
        <taxon>Intrasporangiaceae</taxon>
        <taxon>Ornithinicoccus</taxon>
    </lineage>
</organism>
<evidence type="ECO:0000256" key="1">
    <source>
        <dbReference type="ARBA" id="ARBA00001966"/>
    </source>
</evidence>
<evidence type="ECO:0000256" key="8">
    <source>
        <dbReference type="ARBA" id="ARBA00048954"/>
    </source>
</evidence>
<dbReference type="GO" id="GO:0016818">
    <property type="term" value="F:hydrolase activity, acting on acid anhydrides, in phosphorus-containing anhydrides"/>
    <property type="evidence" value="ECO:0007669"/>
    <property type="project" value="InterPro"/>
</dbReference>
<dbReference type="GO" id="GO:0043139">
    <property type="term" value="F:5'-3' DNA helicase activity"/>
    <property type="evidence" value="ECO:0007669"/>
    <property type="project" value="UniProtKB-EC"/>
</dbReference>
<dbReference type="InterPro" id="IPR027417">
    <property type="entry name" value="P-loop_NTPase"/>
</dbReference>
<dbReference type="SMART" id="SM00491">
    <property type="entry name" value="HELICc2"/>
    <property type="match status" value="1"/>
</dbReference>
<dbReference type="RefSeq" id="WP_141784521.1">
    <property type="nucleotide sequence ID" value="NZ_BAAAIK010000005.1"/>
</dbReference>
<keyword evidence="14" id="KW-1185">Reference proteome</keyword>
<dbReference type="Proteomes" id="UP000319516">
    <property type="component" value="Unassembled WGS sequence"/>
</dbReference>
<feature type="region of interest" description="Disordered" evidence="11">
    <location>
        <begin position="650"/>
        <end position="715"/>
    </location>
</feature>
<dbReference type="EC" id="5.6.2.3" evidence="7"/>
<dbReference type="GO" id="GO:0005524">
    <property type="term" value="F:ATP binding"/>
    <property type="evidence" value="ECO:0007669"/>
    <property type="project" value="UniProtKB-KW"/>
</dbReference>
<comment type="similarity">
    <text evidence="6">Belongs to the helicase family. DinG subfamily.</text>
</comment>
<keyword evidence="5" id="KW-0067">ATP-binding</keyword>
<dbReference type="SUPFAM" id="SSF52540">
    <property type="entry name" value="P-loop containing nucleoside triphosphate hydrolases"/>
    <property type="match status" value="1"/>
</dbReference>
<evidence type="ECO:0000256" key="3">
    <source>
        <dbReference type="ARBA" id="ARBA00022801"/>
    </source>
</evidence>
<sequence length="773" mass="81631">MPSDLDTLLHAAVTAVGGTERPGQVQMANAVRDAVEDERHLLVQAGTGTGKSLAYLVPAIAHAFATGKPAVVATATLALQAQIVDRDLPRIADALRPVLGRRPTFALVKGRSNYLCQHKLVGGFPEEEDEGLLSVGAVDREASRLGKEVTRLREWAEITESGDRDELVPGVSARAWRQVSVSARECLGATKCPVASECFVELSRAAARDVDVVVTNHSFMAIDAFEGRQMLPDHDLLVIDEAHELTDRVTSTITDELTAATVAIAAKRAGKLADTTALTEAADTVQAVLDELPEGRLHGVPDRLSMVLAGVRDAARGLQTELKPESGADGDAGRQLARAAIGEVFDTAERLLEERELDVAWISKDPRRGSVLRVAPMSVAMLLRDKIFGERTVVMTSATLELGGTFDAVAGTLGLRGEGAPAWQGLDVGSPFDYPQQAIAYVASHLPPPGRDGTSEQVFDEIEGLVRAAGGRTLGLFSSRRAAEAAAEQLRDRLSDTGIRVLCQGDDQMPTLVREFASDASTCLFGTMSLWQGVDVPGSACQLVIIDRIPFPRPDDPLSSARSEAIGRMGGNGFMAVSATHAALKLAQGAGRLVRRGDDRGVVAFLDSRMMSARYAGFLQRSLPPFWPTADRALVLAALARLDETAADPLPVQQSGLRGVGGAPSAGTGTTGDAVDHVPGRAAADARPVADPPPVARSPRTAVTGGHAWTAEQDDELRDGVEAGLTLEELADHLELAPDVVTARLNLLELELADPEDDPTLLPTDPAAGPTGG</sequence>
<dbReference type="PROSITE" id="PS51193">
    <property type="entry name" value="HELICASE_ATP_BIND_2"/>
    <property type="match status" value="1"/>
</dbReference>
<accession>A0A542YQM8</accession>
<dbReference type="PANTHER" id="PTHR11472">
    <property type="entry name" value="DNA REPAIR DEAD HELICASE RAD3/XP-D SUBFAMILY MEMBER"/>
    <property type="match status" value="1"/>
</dbReference>
<dbReference type="AlphaFoldDB" id="A0A542YQM8"/>
<comment type="caution">
    <text evidence="13">The sequence shown here is derived from an EMBL/GenBank/DDBJ whole genome shotgun (WGS) entry which is preliminary data.</text>
</comment>
<dbReference type="GO" id="GO:0003676">
    <property type="term" value="F:nucleic acid binding"/>
    <property type="evidence" value="ECO:0007669"/>
    <property type="project" value="InterPro"/>
</dbReference>
<evidence type="ECO:0000256" key="2">
    <source>
        <dbReference type="ARBA" id="ARBA00022741"/>
    </source>
</evidence>
<dbReference type="InterPro" id="IPR006555">
    <property type="entry name" value="ATP-dep_Helicase_C"/>
</dbReference>
<evidence type="ECO:0000256" key="10">
    <source>
        <dbReference type="ARBA" id="ARBA00079061"/>
    </source>
</evidence>
<dbReference type="SMART" id="SM00487">
    <property type="entry name" value="DEXDc"/>
    <property type="match status" value="1"/>
</dbReference>
<evidence type="ECO:0000256" key="9">
    <source>
        <dbReference type="ARBA" id="ARBA00073590"/>
    </source>
</evidence>
<keyword evidence="2" id="KW-0547">Nucleotide-binding</keyword>
<keyword evidence="3" id="KW-0378">Hydrolase</keyword>
<comment type="catalytic activity">
    <reaction evidence="8">
        <text>ATP + H2O = ADP + phosphate + H(+)</text>
        <dbReference type="Rhea" id="RHEA:13065"/>
        <dbReference type="ChEBI" id="CHEBI:15377"/>
        <dbReference type="ChEBI" id="CHEBI:15378"/>
        <dbReference type="ChEBI" id="CHEBI:30616"/>
        <dbReference type="ChEBI" id="CHEBI:43474"/>
        <dbReference type="ChEBI" id="CHEBI:456216"/>
        <dbReference type="EC" id="5.6.2.3"/>
    </reaction>
</comment>
<comment type="cofactor">
    <cofactor evidence="1">
        <name>[4Fe-4S] cluster</name>
        <dbReference type="ChEBI" id="CHEBI:49883"/>
    </cofactor>
</comment>
<evidence type="ECO:0000256" key="6">
    <source>
        <dbReference type="ARBA" id="ARBA00038058"/>
    </source>
</evidence>
<name>A0A542YQM8_9MICO</name>
<dbReference type="InterPro" id="IPR014001">
    <property type="entry name" value="Helicase_ATP-bd"/>
</dbReference>
<dbReference type="FunFam" id="3.40.50.300:FF:000437">
    <property type="entry name" value="ATP-dependent DNA helicase DinG"/>
    <property type="match status" value="1"/>
</dbReference>
<dbReference type="GO" id="GO:0006139">
    <property type="term" value="P:nucleobase-containing compound metabolic process"/>
    <property type="evidence" value="ECO:0007669"/>
    <property type="project" value="InterPro"/>
</dbReference>
<evidence type="ECO:0000313" key="13">
    <source>
        <dbReference type="EMBL" id="TQL50379.1"/>
    </source>
</evidence>
<feature type="compositionally biased region" description="Low complexity" evidence="11">
    <location>
        <begin position="680"/>
        <end position="689"/>
    </location>
</feature>
<dbReference type="Pfam" id="PF13307">
    <property type="entry name" value="Helicase_C_2"/>
    <property type="match status" value="1"/>
</dbReference>
<proteinExistence type="inferred from homology"/>
<dbReference type="InterPro" id="IPR045028">
    <property type="entry name" value="DinG/Rad3-like"/>
</dbReference>
<feature type="domain" description="Helicase ATP-binding" evidence="12">
    <location>
        <begin position="10"/>
        <end position="296"/>
    </location>
</feature>
<dbReference type="Pfam" id="PF00270">
    <property type="entry name" value="DEAD"/>
    <property type="match status" value="1"/>
</dbReference>
<protein>
    <recommendedName>
        <fullName evidence="9">ATP-dependent helicase DinG</fullName>
        <ecNumber evidence="7">5.6.2.3</ecNumber>
    </recommendedName>
    <alternativeName>
        <fullName evidence="10">DNA 5'-3' helicase DinG</fullName>
    </alternativeName>
</protein>
<evidence type="ECO:0000259" key="12">
    <source>
        <dbReference type="PROSITE" id="PS51193"/>
    </source>
</evidence>
<evidence type="ECO:0000256" key="11">
    <source>
        <dbReference type="SAM" id="MobiDB-lite"/>
    </source>
</evidence>
<evidence type="ECO:0000256" key="4">
    <source>
        <dbReference type="ARBA" id="ARBA00022806"/>
    </source>
</evidence>